<dbReference type="InterPro" id="IPR016024">
    <property type="entry name" value="ARM-type_fold"/>
</dbReference>
<dbReference type="PROSITE" id="PS50302">
    <property type="entry name" value="PUM"/>
    <property type="match status" value="2"/>
</dbReference>
<feature type="compositionally biased region" description="Polar residues" evidence="4">
    <location>
        <begin position="111"/>
        <end position="122"/>
    </location>
</feature>
<accession>A0A2K2DUM9</accession>
<dbReference type="AlphaFoldDB" id="A0A2K2DUM9"/>
<dbReference type="GO" id="GO:0005737">
    <property type="term" value="C:cytoplasm"/>
    <property type="evidence" value="ECO:0000318"/>
    <property type="project" value="GO_Central"/>
</dbReference>
<dbReference type="InterPro" id="IPR001313">
    <property type="entry name" value="Pumilio_RNA-bd_rpt"/>
</dbReference>
<feature type="repeat" description="Pumilio" evidence="3">
    <location>
        <begin position="407"/>
        <end position="444"/>
    </location>
</feature>
<dbReference type="PANTHER" id="PTHR12537:SF194">
    <property type="entry name" value="PUM-HD DOMAIN-CONTAINING PROTEIN"/>
    <property type="match status" value="1"/>
</dbReference>
<dbReference type="OrthoDB" id="677338at2759"/>
<organism evidence="6">
    <name type="scientific">Brachypodium distachyon</name>
    <name type="common">Purple false brome</name>
    <name type="synonym">Trachynia distachya</name>
    <dbReference type="NCBI Taxonomy" id="15368"/>
    <lineage>
        <taxon>Eukaryota</taxon>
        <taxon>Viridiplantae</taxon>
        <taxon>Streptophyta</taxon>
        <taxon>Embryophyta</taxon>
        <taxon>Tracheophyta</taxon>
        <taxon>Spermatophyta</taxon>
        <taxon>Magnoliopsida</taxon>
        <taxon>Liliopsida</taxon>
        <taxon>Poales</taxon>
        <taxon>Poaceae</taxon>
        <taxon>BOP clade</taxon>
        <taxon>Pooideae</taxon>
        <taxon>Stipodae</taxon>
        <taxon>Brachypodieae</taxon>
        <taxon>Brachypodium</taxon>
    </lineage>
</organism>
<dbReference type="EMBL" id="CM000880">
    <property type="protein sequence ID" value="PNT77983.1"/>
    <property type="molecule type" value="Genomic_DNA"/>
</dbReference>
<evidence type="ECO:0000313" key="8">
    <source>
        <dbReference type="Proteomes" id="UP000008810"/>
    </source>
</evidence>
<protein>
    <recommendedName>
        <fullName evidence="5">PUM-HD domain-containing protein</fullName>
    </recommendedName>
</protein>
<keyword evidence="2" id="KW-0810">Translation regulation</keyword>
<dbReference type="STRING" id="15368.A0A2K2DUM9"/>
<dbReference type="PANTHER" id="PTHR12537">
    <property type="entry name" value="RNA BINDING PROTEIN PUMILIO-RELATED"/>
    <property type="match status" value="1"/>
</dbReference>
<dbReference type="SMART" id="SM00025">
    <property type="entry name" value="Pumilio"/>
    <property type="match status" value="3"/>
</dbReference>
<evidence type="ECO:0000256" key="4">
    <source>
        <dbReference type="SAM" id="MobiDB-lite"/>
    </source>
</evidence>
<name>A0A2K2DUM9_BRADI</name>
<reference evidence="6" key="2">
    <citation type="submission" date="2017-06" db="EMBL/GenBank/DDBJ databases">
        <title>WGS assembly of Brachypodium distachyon.</title>
        <authorList>
            <consortium name="The International Brachypodium Initiative"/>
            <person name="Lucas S."/>
            <person name="Harmon-Smith M."/>
            <person name="Lail K."/>
            <person name="Tice H."/>
            <person name="Grimwood J."/>
            <person name="Bruce D."/>
            <person name="Barry K."/>
            <person name="Shu S."/>
            <person name="Lindquist E."/>
            <person name="Wang M."/>
            <person name="Pitluck S."/>
            <person name="Vogel J.P."/>
            <person name="Garvin D.F."/>
            <person name="Mockler T.C."/>
            <person name="Schmutz J."/>
            <person name="Rokhsar D."/>
            <person name="Bevan M.W."/>
        </authorList>
    </citation>
    <scope>NUCLEOTIDE SEQUENCE</scope>
    <source>
        <strain evidence="6">Bd21</strain>
    </source>
</reference>
<dbReference type="InterPro" id="IPR033133">
    <property type="entry name" value="PUM-HD"/>
</dbReference>
<dbReference type="Pfam" id="PF00806">
    <property type="entry name" value="PUF"/>
    <property type="match status" value="3"/>
</dbReference>
<dbReference type="EnsemblPlants" id="PNT77983">
    <property type="protein sequence ID" value="PNT77983"/>
    <property type="gene ID" value="BRADI_1g71624v3"/>
</dbReference>
<feature type="compositionally biased region" description="Low complexity" evidence="4">
    <location>
        <begin position="93"/>
        <end position="110"/>
    </location>
</feature>
<dbReference type="Gramene" id="PNT77983">
    <property type="protein sequence ID" value="PNT77983"/>
    <property type="gene ID" value="BRADI_1g71624v3"/>
</dbReference>
<dbReference type="Gene3D" id="1.25.10.10">
    <property type="entry name" value="Leucine-rich Repeat Variant"/>
    <property type="match status" value="1"/>
</dbReference>
<feature type="compositionally biased region" description="Low complexity" evidence="4">
    <location>
        <begin position="123"/>
        <end position="144"/>
    </location>
</feature>
<dbReference type="PROSITE" id="PS50303">
    <property type="entry name" value="PUM_HD"/>
    <property type="match status" value="1"/>
</dbReference>
<dbReference type="GO" id="GO:0003729">
    <property type="term" value="F:mRNA binding"/>
    <property type="evidence" value="ECO:0000318"/>
    <property type="project" value="GO_Central"/>
</dbReference>
<evidence type="ECO:0000313" key="6">
    <source>
        <dbReference type="EMBL" id="PNT77983.1"/>
    </source>
</evidence>
<evidence type="ECO:0000256" key="3">
    <source>
        <dbReference type="PROSITE-ProRule" id="PRU00317"/>
    </source>
</evidence>
<dbReference type="GO" id="GO:0010608">
    <property type="term" value="P:post-transcriptional regulation of gene expression"/>
    <property type="evidence" value="ECO:0000318"/>
    <property type="project" value="GO_Central"/>
</dbReference>
<dbReference type="Proteomes" id="UP000008810">
    <property type="component" value="Chromosome 1"/>
</dbReference>
<dbReference type="InterPro" id="IPR011989">
    <property type="entry name" value="ARM-like"/>
</dbReference>
<keyword evidence="1" id="KW-0677">Repeat</keyword>
<feature type="domain" description="PUM-HD" evidence="5">
    <location>
        <begin position="153"/>
        <end position="511"/>
    </location>
</feature>
<proteinExistence type="predicted"/>
<feature type="region of interest" description="Disordered" evidence="4">
    <location>
        <begin position="62"/>
        <end position="144"/>
    </location>
</feature>
<reference evidence="7" key="3">
    <citation type="submission" date="2018-08" db="UniProtKB">
        <authorList>
            <consortium name="EnsemblPlants"/>
        </authorList>
    </citation>
    <scope>IDENTIFICATION</scope>
    <source>
        <strain evidence="7">cv. Bd21</strain>
    </source>
</reference>
<evidence type="ECO:0000256" key="2">
    <source>
        <dbReference type="ARBA" id="ARBA00022845"/>
    </source>
</evidence>
<evidence type="ECO:0000259" key="5">
    <source>
        <dbReference type="PROSITE" id="PS50303"/>
    </source>
</evidence>
<evidence type="ECO:0000256" key="1">
    <source>
        <dbReference type="ARBA" id="ARBA00022737"/>
    </source>
</evidence>
<keyword evidence="8" id="KW-1185">Reference proteome</keyword>
<sequence>MRALCLGSQVAQQQQHQAALLQQQQQQRQYYPYYVAPPPASPPPPPRELQPLTQHLHITRSFWPQPQPQPDPWEASTSSPSGFRFVPQIGAYQSQSQSQSGASSSRQQQQPCTLSATASQYQPAFAPRPSSAASASSPSTNNAAQAQHLLRALSPNQQYQFPANAGPGPYQYPMMRPRGRTVEETLRLPDSPDRVVRLLQDGDGRTRQSVLHAVRSRVHAFMDSKEGHEVFIALLHACWERKQDLRAIVQAAVWPSSYGKASLLHPSKHEHYWEDSLKELITAVARYPNDPYLCQALLQGLLREGLMEHAKGEQMVKHCFATMDDEQSKILVGYALHHFNFLLKSSIGSKCLVACFENATGDELHTFKQFLLADAVNIATGEYSNYFVQHALEHGSNDGFRQGLIEQLMADVEHLSLNQYGSYVVEKCLKNTGLLPRVLLAFLRLHPEQLANLVMGKYANYVVQNLLRTISADPRFNSQTMMLARNIEMLPENVLENEYAKKVTKMSRKIVLSRGRHQYYG</sequence>
<reference evidence="6 7" key="1">
    <citation type="journal article" date="2010" name="Nature">
        <title>Genome sequencing and analysis of the model grass Brachypodium distachyon.</title>
        <authorList>
            <consortium name="International Brachypodium Initiative"/>
        </authorList>
    </citation>
    <scope>NUCLEOTIDE SEQUENCE [LARGE SCALE GENOMIC DNA]</scope>
    <source>
        <strain evidence="6 7">Bd21</strain>
    </source>
</reference>
<gene>
    <name evidence="7" type="primary">LOC104582403</name>
    <name evidence="6" type="ORF">BRADI_1g71624v3</name>
</gene>
<dbReference type="GO" id="GO:0006417">
    <property type="term" value="P:regulation of translation"/>
    <property type="evidence" value="ECO:0007669"/>
    <property type="project" value="UniProtKB-KW"/>
</dbReference>
<dbReference type="SUPFAM" id="SSF48371">
    <property type="entry name" value="ARM repeat"/>
    <property type="match status" value="1"/>
</dbReference>
<feature type="repeat" description="Pumilio" evidence="3">
    <location>
        <begin position="369"/>
        <end position="406"/>
    </location>
</feature>
<dbReference type="SMR" id="A0A2K2DUM9"/>
<evidence type="ECO:0000313" key="7">
    <source>
        <dbReference type="EnsemblPlants" id="PNT77983"/>
    </source>
</evidence>
<dbReference type="FunCoup" id="A0A2K2DUM9">
    <property type="interactions" value="801"/>
</dbReference>